<dbReference type="CDD" id="cd07821">
    <property type="entry name" value="PYR_PYL_RCAR_like"/>
    <property type="match status" value="1"/>
</dbReference>
<name>A0A4Q7ZAK1_9GAMM</name>
<proteinExistence type="predicted"/>
<evidence type="ECO:0000313" key="2">
    <source>
        <dbReference type="Proteomes" id="UP000292423"/>
    </source>
</evidence>
<organism evidence="1 2">
    <name type="scientific">Fluviicoccus keumensis</name>
    <dbReference type="NCBI Taxonomy" id="1435465"/>
    <lineage>
        <taxon>Bacteria</taxon>
        <taxon>Pseudomonadati</taxon>
        <taxon>Pseudomonadota</taxon>
        <taxon>Gammaproteobacteria</taxon>
        <taxon>Moraxellales</taxon>
        <taxon>Moraxellaceae</taxon>
        <taxon>Fluviicoccus</taxon>
    </lineage>
</organism>
<dbReference type="InterPro" id="IPR019587">
    <property type="entry name" value="Polyketide_cyclase/dehydratase"/>
</dbReference>
<dbReference type="RefSeq" id="WP_130411972.1">
    <property type="nucleotide sequence ID" value="NZ_SHKX01000011.1"/>
</dbReference>
<reference evidence="1 2" key="1">
    <citation type="submission" date="2019-02" db="EMBL/GenBank/DDBJ databases">
        <title>Genomic Encyclopedia of Type Strains, Phase IV (KMG-IV): sequencing the most valuable type-strain genomes for metagenomic binning, comparative biology and taxonomic classification.</title>
        <authorList>
            <person name="Goeker M."/>
        </authorList>
    </citation>
    <scope>NUCLEOTIDE SEQUENCE [LARGE SCALE GENOMIC DNA]</scope>
    <source>
        <strain evidence="1 2">DSM 105135</strain>
    </source>
</reference>
<protein>
    <submittedName>
        <fullName evidence="1">Polyketide cyclase/dehydrase/lipid transport protein</fullName>
    </submittedName>
</protein>
<evidence type="ECO:0000313" key="1">
    <source>
        <dbReference type="EMBL" id="RZU46923.1"/>
    </source>
</evidence>
<comment type="caution">
    <text evidence="1">The sequence shown here is derived from an EMBL/GenBank/DDBJ whole genome shotgun (WGS) entry which is preliminary data.</text>
</comment>
<dbReference type="OrthoDB" id="4459835at2"/>
<dbReference type="EMBL" id="SHKX01000011">
    <property type="protein sequence ID" value="RZU46923.1"/>
    <property type="molecule type" value="Genomic_DNA"/>
</dbReference>
<dbReference type="Proteomes" id="UP000292423">
    <property type="component" value="Unassembled WGS sequence"/>
</dbReference>
<gene>
    <name evidence="1" type="ORF">EV700_1309</name>
</gene>
<keyword evidence="2" id="KW-1185">Reference proteome</keyword>
<dbReference type="Gene3D" id="3.30.530.20">
    <property type="match status" value="1"/>
</dbReference>
<dbReference type="AlphaFoldDB" id="A0A4Q7ZAK1"/>
<dbReference type="Pfam" id="PF10604">
    <property type="entry name" value="Polyketide_cyc2"/>
    <property type="match status" value="1"/>
</dbReference>
<dbReference type="SUPFAM" id="SSF55961">
    <property type="entry name" value="Bet v1-like"/>
    <property type="match status" value="1"/>
</dbReference>
<accession>A0A4Q7ZAK1</accession>
<sequence length="138" mass="14973">MAQQKVVVVREFSRPVEAIFAELADHNNLKKVFGIPVKRIQDGQGDVNGVGSTRRMGLFHPLAVDETVVAVTPNQSIDYVISKGGYPIRNHHGRLDFSATGKGSRVQWVIEFDSLPGVGPVLKFVLGQALGVGLKRLG</sequence>
<dbReference type="InterPro" id="IPR023393">
    <property type="entry name" value="START-like_dom_sf"/>
</dbReference>